<dbReference type="GO" id="GO:0005576">
    <property type="term" value="C:extracellular region"/>
    <property type="evidence" value="ECO:0007669"/>
    <property type="project" value="UniProtKB-SubCell"/>
</dbReference>
<dbReference type="InterPro" id="IPR011330">
    <property type="entry name" value="Glyco_hydro/deAcase_b/a-brl"/>
</dbReference>
<comment type="subcellular location">
    <subcellularLocation>
        <location evidence="2">Secreted</location>
    </subcellularLocation>
</comment>
<feature type="domain" description="NodB homology" evidence="7">
    <location>
        <begin position="100"/>
        <end position="347"/>
    </location>
</feature>
<dbReference type="GO" id="GO:0016810">
    <property type="term" value="F:hydrolase activity, acting on carbon-nitrogen (but not peptide) bonds"/>
    <property type="evidence" value="ECO:0007669"/>
    <property type="project" value="InterPro"/>
</dbReference>
<dbReference type="EMBL" id="JACIDC010000012">
    <property type="protein sequence ID" value="MBB4041557.1"/>
    <property type="molecule type" value="Genomic_DNA"/>
</dbReference>
<dbReference type="PANTHER" id="PTHR34216">
    <property type="match status" value="1"/>
</dbReference>
<dbReference type="CDD" id="cd10918">
    <property type="entry name" value="CE4_NodB_like_5s_6s"/>
    <property type="match status" value="1"/>
</dbReference>
<organism evidence="8 9">
    <name type="scientific">Microvirga flocculans</name>
    <dbReference type="NCBI Taxonomy" id="217168"/>
    <lineage>
        <taxon>Bacteria</taxon>
        <taxon>Pseudomonadati</taxon>
        <taxon>Pseudomonadota</taxon>
        <taxon>Alphaproteobacteria</taxon>
        <taxon>Hyphomicrobiales</taxon>
        <taxon>Methylobacteriaceae</taxon>
        <taxon>Microvirga</taxon>
    </lineage>
</organism>
<evidence type="ECO:0000256" key="3">
    <source>
        <dbReference type="ARBA" id="ARBA00010973"/>
    </source>
</evidence>
<evidence type="ECO:0000256" key="6">
    <source>
        <dbReference type="ARBA" id="ARBA00032976"/>
    </source>
</evidence>
<evidence type="ECO:0000313" key="8">
    <source>
        <dbReference type="EMBL" id="MBB4041557.1"/>
    </source>
</evidence>
<dbReference type="PROSITE" id="PS51677">
    <property type="entry name" value="NODB"/>
    <property type="match status" value="1"/>
</dbReference>
<dbReference type="Gene3D" id="3.20.20.370">
    <property type="entry name" value="Glycoside hydrolase/deacetylase"/>
    <property type="match status" value="1"/>
</dbReference>
<dbReference type="InterPro" id="IPR051398">
    <property type="entry name" value="Polysacch_Deacetylase"/>
</dbReference>
<reference evidence="8 9" key="1">
    <citation type="submission" date="2020-08" db="EMBL/GenBank/DDBJ databases">
        <title>Genomic Encyclopedia of Type Strains, Phase IV (KMG-IV): sequencing the most valuable type-strain genomes for metagenomic binning, comparative biology and taxonomic classification.</title>
        <authorList>
            <person name="Goeker M."/>
        </authorList>
    </citation>
    <scope>NUCLEOTIDE SEQUENCE [LARGE SCALE GENOMIC DNA]</scope>
    <source>
        <strain evidence="8 9">DSM 15743</strain>
    </source>
</reference>
<dbReference type="SUPFAM" id="SSF88713">
    <property type="entry name" value="Glycoside hydrolase/deacetylase"/>
    <property type="match status" value="1"/>
</dbReference>
<sequence length="347" mass="39484">MNWSDAFGAQRKSKRQRAASIMAASGAMRILEKLPRRNCLVVLNYHRIGSRSDTVGDPNLYSATPGDLDEQITWLKSRYHIASLDEAIRFVEGRTAFPDAAILITFDDGYKDNFDYAYPILRNHKVQGTFFICTSYIGSQQLPWWDRIAYMVRNSRSEQLTLNYPERLNFDLSSNKLATINRLLSIYKSGHAIDKERFMKEISRATGVEREPSDQRLFINQHELREMAQNGMAIGSHTHSHPLLSHLPKDLQLEEVLLSKRILERETERKIQSIAYPVGSSDSFDQRTHEALRQAGYRIAFSFYGGKNIAGKIPPFDVKRHHVGLGEGASLFRVRAATSAILGQPLL</sequence>
<accession>A0A7W6IHF9</accession>
<evidence type="ECO:0000259" key="7">
    <source>
        <dbReference type="PROSITE" id="PS51677"/>
    </source>
</evidence>
<dbReference type="PANTHER" id="PTHR34216:SF3">
    <property type="entry name" value="POLY-BETA-1,6-N-ACETYL-D-GLUCOSAMINE N-DEACETYLASE"/>
    <property type="match status" value="1"/>
</dbReference>
<name>A0A7W6IHF9_9HYPH</name>
<evidence type="ECO:0000256" key="1">
    <source>
        <dbReference type="ARBA" id="ARBA00003236"/>
    </source>
</evidence>
<comment type="similarity">
    <text evidence="3">Belongs to the polysaccharide deacetylase family.</text>
</comment>
<dbReference type="Pfam" id="PF01522">
    <property type="entry name" value="Polysacc_deac_1"/>
    <property type="match status" value="1"/>
</dbReference>
<gene>
    <name evidence="8" type="ORF">GGR34_003234</name>
</gene>
<evidence type="ECO:0000256" key="4">
    <source>
        <dbReference type="ARBA" id="ARBA00020071"/>
    </source>
</evidence>
<dbReference type="GO" id="GO:0005975">
    <property type="term" value="P:carbohydrate metabolic process"/>
    <property type="evidence" value="ECO:0007669"/>
    <property type="project" value="InterPro"/>
</dbReference>
<dbReference type="InterPro" id="IPR002509">
    <property type="entry name" value="NODB_dom"/>
</dbReference>
<keyword evidence="5" id="KW-0732">Signal</keyword>
<dbReference type="Proteomes" id="UP000519439">
    <property type="component" value="Unassembled WGS sequence"/>
</dbReference>
<evidence type="ECO:0000256" key="2">
    <source>
        <dbReference type="ARBA" id="ARBA00004613"/>
    </source>
</evidence>
<dbReference type="RefSeq" id="WP_161634654.1">
    <property type="nucleotide sequence ID" value="NZ_JACIDC010000012.1"/>
</dbReference>
<protein>
    <recommendedName>
        <fullName evidence="4">Chitooligosaccharide deacetylase</fullName>
    </recommendedName>
    <alternativeName>
        <fullName evidence="6">Nodulation protein B</fullName>
    </alternativeName>
</protein>
<proteinExistence type="inferred from homology"/>
<keyword evidence="9" id="KW-1185">Reference proteome</keyword>
<comment type="function">
    <text evidence="1">Is involved in generating a small heat-stable compound (Nod), an acylated oligomer of N-acetylglucosamine, that stimulates mitosis in various plant protoplasts.</text>
</comment>
<dbReference type="AlphaFoldDB" id="A0A7W6IHF9"/>
<evidence type="ECO:0000313" key="9">
    <source>
        <dbReference type="Proteomes" id="UP000519439"/>
    </source>
</evidence>
<comment type="caution">
    <text evidence="8">The sequence shown here is derived from an EMBL/GenBank/DDBJ whole genome shotgun (WGS) entry which is preliminary data.</text>
</comment>
<evidence type="ECO:0000256" key="5">
    <source>
        <dbReference type="ARBA" id="ARBA00022729"/>
    </source>
</evidence>